<evidence type="ECO:0000256" key="1">
    <source>
        <dbReference type="SAM" id="SignalP"/>
    </source>
</evidence>
<evidence type="ECO:0000313" key="2">
    <source>
        <dbReference type="EMBL" id="MCO5725044.1"/>
    </source>
</evidence>
<accession>A0ABT1AYD1</accession>
<dbReference type="Pfam" id="PF05573">
    <property type="entry name" value="NosL"/>
    <property type="match status" value="1"/>
</dbReference>
<dbReference type="SUPFAM" id="SSF160387">
    <property type="entry name" value="NosL/MerB-like"/>
    <property type="match status" value="1"/>
</dbReference>
<keyword evidence="1" id="KW-0732">Signal</keyword>
<gene>
    <name evidence="2" type="ORF">NG653_09275</name>
</gene>
<proteinExistence type="predicted"/>
<protein>
    <submittedName>
        <fullName evidence="2">Nitrous oxide reductase accessory protein NosL</fullName>
    </submittedName>
</protein>
<dbReference type="EMBL" id="JAMXIB010000006">
    <property type="protein sequence ID" value="MCO5725044.1"/>
    <property type="molecule type" value="Genomic_DNA"/>
</dbReference>
<name>A0ABT1AYD1_9FLAO</name>
<dbReference type="Proteomes" id="UP001206312">
    <property type="component" value="Unassembled WGS sequence"/>
</dbReference>
<dbReference type="PROSITE" id="PS51257">
    <property type="entry name" value="PROKAR_LIPOPROTEIN"/>
    <property type="match status" value="1"/>
</dbReference>
<dbReference type="InterPro" id="IPR008719">
    <property type="entry name" value="N2O_reductase_NosL"/>
</dbReference>
<feature type="chain" id="PRO_5047372395" evidence="1">
    <location>
        <begin position="21"/>
        <end position="144"/>
    </location>
</feature>
<feature type="signal peptide" evidence="1">
    <location>
        <begin position="1"/>
        <end position="20"/>
    </location>
</feature>
<reference evidence="2 3" key="1">
    <citation type="submission" date="2022-06" db="EMBL/GenBank/DDBJ databases">
        <authorList>
            <person name="Xuan X."/>
        </authorList>
    </citation>
    <scope>NUCLEOTIDE SEQUENCE [LARGE SCALE GENOMIC DNA]</scope>
    <source>
        <strain evidence="2 3">2V75</strain>
    </source>
</reference>
<sequence length="144" mass="15799">MKLKSLFAFMVLSLWMGCEIAPKPIAYGSDGCHFCRMTIVDRQHAAQIVTDKGKAFSFDAIECMVNSLKEIDPGTVALFLVSDYPQPGALIDATQATYLISEGIPSPMGANLSAFGEVEAAIQARKKHRGTLYSWPELITHFNK</sequence>
<dbReference type="RefSeq" id="WP_252741420.1">
    <property type="nucleotide sequence ID" value="NZ_JAMXIB010000006.1"/>
</dbReference>
<evidence type="ECO:0000313" key="3">
    <source>
        <dbReference type="Proteomes" id="UP001206312"/>
    </source>
</evidence>
<dbReference type="PANTHER" id="PTHR41247:SF1">
    <property type="entry name" value="HTH-TYPE TRANSCRIPTIONAL REPRESSOR YCNK"/>
    <property type="match status" value="1"/>
</dbReference>
<comment type="caution">
    <text evidence="2">The sequence shown here is derived from an EMBL/GenBank/DDBJ whole genome shotgun (WGS) entry which is preliminary data.</text>
</comment>
<keyword evidence="3" id="KW-1185">Reference proteome</keyword>
<organism evidence="2 3">
    <name type="scientific">Robiginitalea marina</name>
    <dbReference type="NCBI Taxonomy" id="2954105"/>
    <lineage>
        <taxon>Bacteria</taxon>
        <taxon>Pseudomonadati</taxon>
        <taxon>Bacteroidota</taxon>
        <taxon>Flavobacteriia</taxon>
        <taxon>Flavobacteriales</taxon>
        <taxon>Flavobacteriaceae</taxon>
        <taxon>Robiginitalea</taxon>
    </lineage>
</organism>
<dbReference type="PANTHER" id="PTHR41247">
    <property type="entry name" value="HTH-TYPE TRANSCRIPTIONAL REPRESSOR YCNK"/>
    <property type="match status" value="1"/>
</dbReference>